<feature type="compositionally biased region" description="Low complexity" evidence="5">
    <location>
        <begin position="440"/>
        <end position="451"/>
    </location>
</feature>
<feature type="compositionally biased region" description="Acidic residues" evidence="5">
    <location>
        <begin position="290"/>
        <end position="322"/>
    </location>
</feature>
<evidence type="ECO:0000313" key="8">
    <source>
        <dbReference type="Proteomes" id="UP000326565"/>
    </source>
</evidence>
<dbReference type="SUPFAM" id="SSF57850">
    <property type="entry name" value="RING/U-box"/>
    <property type="match status" value="1"/>
</dbReference>
<evidence type="ECO:0000259" key="6">
    <source>
        <dbReference type="PROSITE" id="PS50089"/>
    </source>
</evidence>
<feature type="region of interest" description="Disordered" evidence="5">
    <location>
        <begin position="282"/>
        <end position="474"/>
    </location>
</feature>
<feature type="compositionally biased region" description="Acidic residues" evidence="5">
    <location>
        <begin position="364"/>
        <end position="389"/>
    </location>
</feature>
<dbReference type="Gene3D" id="3.30.40.10">
    <property type="entry name" value="Zinc/RING finger domain, C3HC4 (zinc finger)"/>
    <property type="match status" value="1"/>
</dbReference>
<dbReference type="PROSITE" id="PS00518">
    <property type="entry name" value="ZF_RING_1"/>
    <property type="match status" value="1"/>
</dbReference>
<keyword evidence="1" id="KW-0479">Metal-binding</keyword>
<dbReference type="PANTHER" id="PTHR23327">
    <property type="entry name" value="RING FINGER PROTEIN 127"/>
    <property type="match status" value="1"/>
</dbReference>
<protein>
    <recommendedName>
        <fullName evidence="6">RING-type domain-containing protein</fullName>
    </recommendedName>
</protein>
<organism evidence="7 8">
    <name type="scientific">Aspergillus leporis</name>
    <dbReference type="NCBI Taxonomy" id="41062"/>
    <lineage>
        <taxon>Eukaryota</taxon>
        <taxon>Fungi</taxon>
        <taxon>Dikarya</taxon>
        <taxon>Ascomycota</taxon>
        <taxon>Pezizomycotina</taxon>
        <taxon>Eurotiomycetes</taxon>
        <taxon>Eurotiomycetidae</taxon>
        <taxon>Eurotiales</taxon>
        <taxon>Aspergillaceae</taxon>
        <taxon>Aspergillus</taxon>
        <taxon>Aspergillus subgen. Circumdati</taxon>
    </lineage>
</organism>
<dbReference type="SMART" id="SM00184">
    <property type="entry name" value="RING"/>
    <property type="match status" value="1"/>
</dbReference>
<name>A0A5N5WTI0_9EURO</name>
<keyword evidence="8" id="KW-1185">Reference proteome</keyword>
<feature type="compositionally biased region" description="Basic and acidic residues" evidence="5">
    <location>
        <begin position="334"/>
        <end position="343"/>
    </location>
</feature>
<evidence type="ECO:0000256" key="3">
    <source>
        <dbReference type="ARBA" id="ARBA00022833"/>
    </source>
</evidence>
<dbReference type="PROSITE" id="PS50089">
    <property type="entry name" value="ZF_RING_2"/>
    <property type="match status" value="1"/>
</dbReference>
<gene>
    <name evidence="7" type="ORF">BDV29DRAFT_194028</name>
</gene>
<dbReference type="OrthoDB" id="6105938at2759"/>
<keyword evidence="3" id="KW-0862">Zinc</keyword>
<sequence>MVKSTPAGAASGKDFNNANAIKAATSHGNDASGLSQTLQGHVDDIRSLLQCGICIRPLYEPFTLACGHTFCYSCLTSWFAGRRSNKTCPDCRAPVKTQPTPAYLVRAVVQLFTSRAELLEKGETTAEHSRHQREEAEKLENDKKNAHPKEGGLFRGTFNRKPIAQPIHDSEDNVVRCPHCSWELEEDSNCAQCGYRQDAESVTDASDDLTDSEENSEMTDYLDELEDGFGDLDDIDWNDFYDGVPLEALAFDLPHHLYGLHRQHHHLHSSHLPLARNGHYDEASSVAHDSEDEEEEDYSDDTDMDSFIDDDEHIDNVPDYDSDSGRSTVVGGPDYHRQDHHGEQLGSEVTMSHVDDYTDNALDGSDEVPDSEDGTEDGEEDESEDEDDEPIRPPVSGNRRPRVLAYPGMPTAPIRSNRVSRPLNIDPYPIPRQTSTRIPSANSAGASASTAITLDDDSDEGPVRPFRRNCRHAR</sequence>
<accession>A0A5N5WTI0</accession>
<reference evidence="7 8" key="1">
    <citation type="submission" date="2019-04" db="EMBL/GenBank/DDBJ databases">
        <title>Friends and foes A comparative genomics study of 23 Aspergillus species from section Flavi.</title>
        <authorList>
            <consortium name="DOE Joint Genome Institute"/>
            <person name="Kjaerbolling I."/>
            <person name="Vesth T."/>
            <person name="Frisvad J.C."/>
            <person name="Nybo J.L."/>
            <person name="Theobald S."/>
            <person name="Kildgaard S."/>
            <person name="Isbrandt T."/>
            <person name="Kuo A."/>
            <person name="Sato A."/>
            <person name="Lyhne E.K."/>
            <person name="Kogle M.E."/>
            <person name="Wiebenga A."/>
            <person name="Kun R.S."/>
            <person name="Lubbers R.J."/>
            <person name="Makela M.R."/>
            <person name="Barry K."/>
            <person name="Chovatia M."/>
            <person name="Clum A."/>
            <person name="Daum C."/>
            <person name="Haridas S."/>
            <person name="He G."/>
            <person name="LaButti K."/>
            <person name="Lipzen A."/>
            <person name="Mondo S."/>
            <person name="Riley R."/>
            <person name="Salamov A."/>
            <person name="Simmons B.A."/>
            <person name="Magnuson J.K."/>
            <person name="Henrissat B."/>
            <person name="Mortensen U.H."/>
            <person name="Larsen T.O."/>
            <person name="Devries R.P."/>
            <person name="Grigoriev I.V."/>
            <person name="Machida M."/>
            <person name="Baker S.E."/>
            <person name="Andersen M.R."/>
        </authorList>
    </citation>
    <scope>NUCLEOTIDE SEQUENCE [LARGE SCALE GENOMIC DNA]</scope>
    <source>
        <strain evidence="7 8">CBS 151.66</strain>
    </source>
</reference>
<evidence type="ECO:0000256" key="4">
    <source>
        <dbReference type="PROSITE-ProRule" id="PRU00175"/>
    </source>
</evidence>
<evidence type="ECO:0000313" key="7">
    <source>
        <dbReference type="EMBL" id="KAB8070504.1"/>
    </source>
</evidence>
<dbReference type="InterPro" id="IPR013083">
    <property type="entry name" value="Znf_RING/FYVE/PHD"/>
</dbReference>
<dbReference type="InterPro" id="IPR001841">
    <property type="entry name" value="Znf_RING"/>
</dbReference>
<keyword evidence="2 4" id="KW-0863">Zinc-finger</keyword>
<proteinExistence type="predicted"/>
<feature type="domain" description="RING-type" evidence="6">
    <location>
        <begin position="51"/>
        <end position="92"/>
    </location>
</feature>
<feature type="compositionally biased region" description="Basic residues" evidence="5">
    <location>
        <begin position="465"/>
        <end position="474"/>
    </location>
</feature>
<dbReference type="GO" id="GO:0008270">
    <property type="term" value="F:zinc ion binding"/>
    <property type="evidence" value="ECO:0007669"/>
    <property type="project" value="UniProtKB-KW"/>
</dbReference>
<feature type="region of interest" description="Disordered" evidence="5">
    <location>
        <begin position="120"/>
        <end position="151"/>
    </location>
</feature>
<dbReference type="InterPro" id="IPR018957">
    <property type="entry name" value="Znf_C3HC4_RING-type"/>
</dbReference>
<dbReference type="Proteomes" id="UP000326565">
    <property type="component" value="Unassembled WGS sequence"/>
</dbReference>
<dbReference type="EMBL" id="ML732300">
    <property type="protein sequence ID" value="KAB8070504.1"/>
    <property type="molecule type" value="Genomic_DNA"/>
</dbReference>
<dbReference type="AlphaFoldDB" id="A0A5N5WTI0"/>
<evidence type="ECO:0000256" key="2">
    <source>
        <dbReference type="ARBA" id="ARBA00022771"/>
    </source>
</evidence>
<evidence type="ECO:0000256" key="1">
    <source>
        <dbReference type="ARBA" id="ARBA00022723"/>
    </source>
</evidence>
<evidence type="ECO:0000256" key="5">
    <source>
        <dbReference type="SAM" id="MobiDB-lite"/>
    </source>
</evidence>
<dbReference type="InterPro" id="IPR017907">
    <property type="entry name" value="Znf_RING_CS"/>
</dbReference>
<dbReference type="Pfam" id="PF00097">
    <property type="entry name" value="zf-C3HC4"/>
    <property type="match status" value="1"/>
</dbReference>
<dbReference type="CDD" id="cd16568">
    <property type="entry name" value="RING-HC_ScPSH1-like"/>
    <property type="match status" value="1"/>
</dbReference>